<evidence type="ECO:0000313" key="2">
    <source>
        <dbReference type="Proteomes" id="UP001341840"/>
    </source>
</evidence>
<reference evidence="1 2" key="1">
    <citation type="journal article" date="2023" name="Plants (Basel)">
        <title>Bridging the Gap: Combining Genomics and Transcriptomics Approaches to Understand Stylosanthes scabra, an Orphan Legume from the Brazilian Caatinga.</title>
        <authorList>
            <person name="Ferreira-Neto J.R.C."/>
            <person name="da Silva M.D."/>
            <person name="Binneck E."/>
            <person name="de Melo N.F."/>
            <person name="da Silva R.H."/>
            <person name="de Melo A.L.T.M."/>
            <person name="Pandolfi V."/>
            <person name="Bustamante F.O."/>
            <person name="Brasileiro-Vidal A.C."/>
            <person name="Benko-Iseppon A.M."/>
        </authorList>
    </citation>
    <scope>NUCLEOTIDE SEQUENCE [LARGE SCALE GENOMIC DNA]</scope>
    <source>
        <tissue evidence="1">Leaves</tissue>
    </source>
</reference>
<sequence>MPTEKLRGGGHDGGGSERTEVPMDGYLYRHSRPVYSWGWIPVPVGISRVPLSLSSASPSRSLLQAAPPSPSLISSVLSPFHHVPFVATPSTAPVSFCLCSSAPSVRSVLLVACLGTDLKQLHRPPSVHRVFLGEDLYMNDAKFLSGILTST</sequence>
<name>A0ABU6YHN7_9FABA</name>
<protein>
    <submittedName>
        <fullName evidence="1">Uncharacterized protein</fullName>
    </submittedName>
</protein>
<keyword evidence="2" id="KW-1185">Reference proteome</keyword>
<accession>A0ABU6YHN7</accession>
<comment type="caution">
    <text evidence="1">The sequence shown here is derived from an EMBL/GenBank/DDBJ whole genome shotgun (WGS) entry which is preliminary data.</text>
</comment>
<gene>
    <name evidence="1" type="ORF">PIB30_056902</name>
</gene>
<proteinExistence type="predicted"/>
<dbReference type="Proteomes" id="UP001341840">
    <property type="component" value="Unassembled WGS sequence"/>
</dbReference>
<evidence type="ECO:0000313" key="1">
    <source>
        <dbReference type="EMBL" id="MED6209659.1"/>
    </source>
</evidence>
<organism evidence="1 2">
    <name type="scientific">Stylosanthes scabra</name>
    <dbReference type="NCBI Taxonomy" id="79078"/>
    <lineage>
        <taxon>Eukaryota</taxon>
        <taxon>Viridiplantae</taxon>
        <taxon>Streptophyta</taxon>
        <taxon>Embryophyta</taxon>
        <taxon>Tracheophyta</taxon>
        <taxon>Spermatophyta</taxon>
        <taxon>Magnoliopsida</taxon>
        <taxon>eudicotyledons</taxon>
        <taxon>Gunneridae</taxon>
        <taxon>Pentapetalae</taxon>
        <taxon>rosids</taxon>
        <taxon>fabids</taxon>
        <taxon>Fabales</taxon>
        <taxon>Fabaceae</taxon>
        <taxon>Papilionoideae</taxon>
        <taxon>50 kb inversion clade</taxon>
        <taxon>dalbergioids sensu lato</taxon>
        <taxon>Dalbergieae</taxon>
        <taxon>Pterocarpus clade</taxon>
        <taxon>Stylosanthes</taxon>
    </lineage>
</organism>
<dbReference type="EMBL" id="JASCZI010242115">
    <property type="protein sequence ID" value="MED6209659.1"/>
    <property type="molecule type" value="Genomic_DNA"/>
</dbReference>